<gene>
    <name evidence="1" type="ORF">L1987_64062</name>
</gene>
<proteinExistence type="predicted"/>
<reference evidence="1 2" key="2">
    <citation type="journal article" date="2022" name="Mol. Ecol. Resour.">
        <title>The genomes of chicory, endive, great burdock and yacon provide insights into Asteraceae paleo-polyploidization history and plant inulin production.</title>
        <authorList>
            <person name="Fan W."/>
            <person name="Wang S."/>
            <person name="Wang H."/>
            <person name="Wang A."/>
            <person name="Jiang F."/>
            <person name="Liu H."/>
            <person name="Zhao H."/>
            <person name="Xu D."/>
            <person name="Zhang Y."/>
        </authorList>
    </citation>
    <scope>NUCLEOTIDE SEQUENCE [LARGE SCALE GENOMIC DNA]</scope>
    <source>
        <strain evidence="2">cv. Yunnan</strain>
        <tissue evidence="1">Leaves</tissue>
    </source>
</reference>
<dbReference type="Proteomes" id="UP001056120">
    <property type="component" value="Linkage Group LG21"/>
</dbReference>
<reference evidence="2" key="1">
    <citation type="journal article" date="2022" name="Mol. Ecol. Resour.">
        <title>The genomes of chicory, endive, great burdock and yacon provide insights into Asteraceae palaeo-polyploidization history and plant inulin production.</title>
        <authorList>
            <person name="Fan W."/>
            <person name="Wang S."/>
            <person name="Wang H."/>
            <person name="Wang A."/>
            <person name="Jiang F."/>
            <person name="Liu H."/>
            <person name="Zhao H."/>
            <person name="Xu D."/>
            <person name="Zhang Y."/>
        </authorList>
    </citation>
    <scope>NUCLEOTIDE SEQUENCE [LARGE SCALE GENOMIC DNA]</scope>
    <source>
        <strain evidence="2">cv. Yunnan</strain>
    </source>
</reference>
<organism evidence="1 2">
    <name type="scientific">Smallanthus sonchifolius</name>
    <dbReference type="NCBI Taxonomy" id="185202"/>
    <lineage>
        <taxon>Eukaryota</taxon>
        <taxon>Viridiplantae</taxon>
        <taxon>Streptophyta</taxon>
        <taxon>Embryophyta</taxon>
        <taxon>Tracheophyta</taxon>
        <taxon>Spermatophyta</taxon>
        <taxon>Magnoliopsida</taxon>
        <taxon>eudicotyledons</taxon>
        <taxon>Gunneridae</taxon>
        <taxon>Pentapetalae</taxon>
        <taxon>asterids</taxon>
        <taxon>campanulids</taxon>
        <taxon>Asterales</taxon>
        <taxon>Asteraceae</taxon>
        <taxon>Asteroideae</taxon>
        <taxon>Heliantheae alliance</taxon>
        <taxon>Millerieae</taxon>
        <taxon>Smallanthus</taxon>
    </lineage>
</organism>
<sequence length="361" mass="40180">MAETRIRFGILGCANIARKVSRAMLLSPNTTISAIGSRSLEKATVFASENHFPESTKVYGSYDAVLDDPDVDAVYVPLPTSLHVRWAVLAAEKKKHVLLEKPVALNVGDLDIILEACESSGVQFMDATMWMHHPRTEKMKQVISDEQRFGQLKSVHSTFTFLADANFLRNNIRVNPNLDSLGALGDAGWYAIRAILWAHDYELPKTVNAFPDPEYNDSRVILSCGASLNWKNNAKIATFYCSFHSNLCADINVLGTKGNFRVHDFVIPFDEKVGSFYGVDNSRWGELQRGCGPEPSEFKIATDLPQEVLMVREFGRLVEGIRSGEAKPEKKWPVISRKTQVIIDAVAASIKNGFVPVEVVY</sequence>
<evidence type="ECO:0000313" key="2">
    <source>
        <dbReference type="Proteomes" id="UP001056120"/>
    </source>
</evidence>
<dbReference type="EMBL" id="CM042038">
    <property type="protein sequence ID" value="KAI3732852.1"/>
    <property type="molecule type" value="Genomic_DNA"/>
</dbReference>
<evidence type="ECO:0000313" key="1">
    <source>
        <dbReference type="EMBL" id="KAI3732852.1"/>
    </source>
</evidence>
<comment type="caution">
    <text evidence="1">The sequence shown here is derived from an EMBL/GenBank/DDBJ whole genome shotgun (WGS) entry which is preliminary data.</text>
</comment>
<name>A0ACB9CFE3_9ASTR</name>
<accession>A0ACB9CFE3</accession>
<protein>
    <submittedName>
        <fullName evidence="1">Uncharacterized protein</fullName>
    </submittedName>
</protein>
<keyword evidence="2" id="KW-1185">Reference proteome</keyword>